<evidence type="ECO:0000256" key="2">
    <source>
        <dbReference type="ARBA" id="ARBA00022475"/>
    </source>
</evidence>
<dbReference type="AlphaFoldDB" id="A0A7R8V122"/>
<proteinExistence type="predicted"/>
<keyword evidence="3 8" id="KW-0812">Transmembrane</keyword>
<organism evidence="11 12">
    <name type="scientific">Hermetia illucens</name>
    <name type="common">Black soldier fly</name>
    <dbReference type="NCBI Taxonomy" id="343691"/>
    <lineage>
        <taxon>Eukaryota</taxon>
        <taxon>Metazoa</taxon>
        <taxon>Ecdysozoa</taxon>
        <taxon>Arthropoda</taxon>
        <taxon>Hexapoda</taxon>
        <taxon>Insecta</taxon>
        <taxon>Pterygota</taxon>
        <taxon>Neoptera</taxon>
        <taxon>Endopterygota</taxon>
        <taxon>Diptera</taxon>
        <taxon>Brachycera</taxon>
        <taxon>Stratiomyomorpha</taxon>
        <taxon>Stratiomyidae</taxon>
        <taxon>Hermetiinae</taxon>
        <taxon>Hermetia</taxon>
    </lineage>
</organism>
<protein>
    <recommendedName>
        <fullName evidence="10">Putative ionotropic receptor ligand binding domain-containing protein</fullName>
    </recommendedName>
</protein>
<feature type="transmembrane region" description="Helical" evidence="8">
    <location>
        <begin position="332"/>
        <end position="358"/>
    </location>
</feature>
<dbReference type="PANTHER" id="PTHR42643">
    <property type="entry name" value="IONOTROPIC RECEPTOR 20A-RELATED"/>
    <property type="match status" value="1"/>
</dbReference>
<keyword evidence="2" id="KW-1003">Cell membrane</keyword>
<dbReference type="Gene3D" id="1.10.287.70">
    <property type="match status" value="1"/>
</dbReference>
<keyword evidence="4 8" id="KW-1133">Transmembrane helix</keyword>
<feature type="signal peptide" evidence="9">
    <location>
        <begin position="1"/>
        <end position="18"/>
    </location>
</feature>
<evidence type="ECO:0000256" key="8">
    <source>
        <dbReference type="SAM" id="Phobius"/>
    </source>
</evidence>
<evidence type="ECO:0000256" key="5">
    <source>
        <dbReference type="ARBA" id="ARBA00023136"/>
    </source>
</evidence>
<feature type="transmembrane region" description="Helical" evidence="8">
    <location>
        <begin position="577"/>
        <end position="597"/>
    </location>
</feature>
<evidence type="ECO:0000256" key="6">
    <source>
        <dbReference type="ARBA" id="ARBA00023170"/>
    </source>
</evidence>
<sequence length="613" mass="71184">MGKLPLVLIVLLLSTANSLETLNTNYHRHDLLYHAAMHIIESFDLSQHNTVEVVKIFAQHSDLSTNKILMKVVSTPVRVVRIDRLTRRSQWYYNVFLISNNLEFNILKNVLTDKYFNFDGFFLLIISSEIKDPISFCRNMFNYFFNVYILEVAVLHRPSDSERVNLYTFIPFSENKCDDTEPVLFNFYENGSFQDTRFFPGRINNFHECEITAIAIESPPFVEADTVNGTLVIDKGYEVLLLKQLAEVLNFKLKVIRSEEPKDSPLGQVFKNGTATGPIGMMNRGEANLTLGWLTITKERLALHLLPSVIYMTAEMILIAPEPAPFGPMELLLLPLDSSVWVIILALLTSSVPIAYLLKNTNNRWRNFIFGRNNRTPITNLLSIWVNGWVPTLPKRNFARTLIVLLILSSMVVRSAYQGSVFKFLRSDKRHKPHLHLSYYLHNGYKIYTSERMYSVIKDMSSDISKYLILYSGGETDYLMKLKDPNFKGLILTSIDAYKYYHQKSSYKHKDLLLPRVFFLDKIVMYFRWNSYLKRVFDEAILNIGGSGLFVHYRRSYFNHRVPVFDEPVVAFVSVGWYYLCGMMLALSFFVFLLEIMSQNCIWIQRIMECVCF</sequence>
<dbReference type="InParanoid" id="A0A7R8V122"/>
<keyword evidence="5 8" id="KW-0472">Membrane</keyword>
<dbReference type="Pfam" id="PF24061">
    <property type="entry name" value="LBD_receptor"/>
    <property type="match status" value="1"/>
</dbReference>
<dbReference type="PANTHER" id="PTHR42643:SF30">
    <property type="entry name" value="IONOTROPIC RECEPTOR 40A-RELATED"/>
    <property type="match status" value="1"/>
</dbReference>
<evidence type="ECO:0000256" key="1">
    <source>
        <dbReference type="ARBA" id="ARBA00004651"/>
    </source>
</evidence>
<evidence type="ECO:0000313" key="12">
    <source>
        <dbReference type="Proteomes" id="UP000594454"/>
    </source>
</evidence>
<dbReference type="InterPro" id="IPR056198">
    <property type="entry name" value="LBD_receptor"/>
</dbReference>
<dbReference type="SUPFAM" id="SSF53850">
    <property type="entry name" value="Periplasmic binding protein-like II"/>
    <property type="match status" value="1"/>
</dbReference>
<reference evidence="11 12" key="1">
    <citation type="submission" date="2020-11" db="EMBL/GenBank/DDBJ databases">
        <authorList>
            <person name="Wallbank WR R."/>
            <person name="Pardo Diaz C."/>
            <person name="Kozak K."/>
            <person name="Martin S."/>
            <person name="Jiggins C."/>
            <person name="Moest M."/>
            <person name="Warren A I."/>
            <person name="Generalovic N T."/>
            <person name="Byers J.R.P. K."/>
            <person name="Montejo-Kovacevich G."/>
            <person name="Yen C E."/>
        </authorList>
    </citation>
    <scope>NUCLEOTIDE SEQUENCE [LARGE SCALE GENOMIC DNA]</scope>
</reference>
<evidence type="ECO:0000256" key="9">
    <source>
        <dbReference type="SAM" id="SignalP"/>
    </source>
</evidence>
<keyword evidence="12" id="KW-1185">Reference proteome</keyword>
<keyword evidence="6" id="KW-0675">Receptor</keyword>
<evidence type="ECO:0000313" key="11">
    <source>
        <dbReference type="EMBL" id="CAD7090643.1"/>
    </source>
</evidence>
<evidence type="ECO:0000256" key="4">
    <source>
        <dbReference type="ARBA" id="ARBA00022989"/>
    </source>
</evidence>
<feature type="domain" description="Putative ionotropic receptor ligand binding" evidence="10">
    <location>
        <begin position="24"/>
        <end position="205"/>
    </location>
</feature>
<dbReference type="Proteomes" id="UP000594454">
    <property type="component" value="Chromosome 5"/>
</dbReference>
<accession>A0A7R8V122</accession>
<evidence type="ECO:0000259" key="10">
    <source>
        <dbReference type="Pfam" id="PF24061"/>
    </source>
</evidence>
<feature type="transmembrane region" description="Helical" evidence="8">
    <location>
        <begin position="398"/>
        <end position="417"/>
    </location>
</feature>
<evidence type="ECO:0000256" key="3">
    <source>
        <dbReference type="ARBA" id="ARBA00022692"/>
    </source>
</evidence>
<evidence type="ECO:0000256" key="7">
    <source>
        <dbReference type="ARBA" id="ARBA00023180"/>
    </source>
</evidence>
<dbReference type="Gene3D" id="3.40.190.10">
    <property type="entry name" value="Periplasmic binding protein-like II"/>
    <property type="match status" value="1"/>
</dbReference>
<keyword evidence="7" id="KW-0325">Glycoprotein</keyword>
<dbReference type="OrthoDB" id="7739311at2759"/>
<feature type="chain" id="PRO_5030766828" description="Putative ionotropic receptor ligand binding domain-containing protein" evidence="9">
    <location>
        <begin position="19"/>
        <end position="613"/>
    </location>
</feature>
<name>A0A7R8V122_HERIL</name>
<dbReference type="GO" id="GO:0005886">
    <property type="term" value="C:plasma membrane"/>
    <property type="evidence" value="ECO:0007669"/>
    <property type="project" value="UniProtKB-SubCell"/>
</dbReference>
<gene>
    <name evidence="11" type="ORF">HERILL_LOCUS13111</name>
</gene>
<dbReference type="EMBL" id="LR899013">
    <property type="protein sequence ID" value="CAD7090643.1"/>
    <property type="molecule type" value="Genomic_DNA"/>
</dbReference>
<keyword evidence="9" id="KW-0732">Signal</keyword>
<comment type="subcellular location">
    <subcellularLocation>
        <location evidence="1">Cell membrane</location>
        <topology evidence="1">Multi-pass membrane protein</topology>
    </subcellularLocation>
</comment>
<dbReference type="InterPro" id="IPR052192">
    <property type="entry name" value="Insect_Ionotropic_Sensory_Rcpt"/>
</dbReference>